<evidence type="ECO:0000313" key="9">
    <source>
        <dbReference type="Proteomes" id="UP000234335"/>
    </source>
</evidence>
<evidence type="ECO:0000256" key="2">
    <source>
        <dbReference type="ARBA" id="ARBA00022475"/>
    </source>
</evidence>
<dbReference type="PANTHER" id="PTHR30213">
    <property type="entry name" value="INNER MEMBRANE PROTEIN YHJD"/>
    <property type="match status" value="1"/>
</dbReference>
<dbReference type="GO" id="GO:0016874">
    <property type="term" value="F:ligase activity"/>
    <property type="evidence" value="ECO:0007669"/>
    <property type="project" value="UniProtKB-KW"/>
</dbReference>
<evidence type="ECO:0000256" key="1">
    <source>
        <dbReference type="ARBA" id="ARBA00004651"/>
    </source>
</evidence>
<dbReference type="Gene3D" id="3.40.50.10420">
    <property type="entry name" value="NagB/RpiA/CoA transferase-like"/>
    <property type="match status" value="1"/>
</dbReference>
<feature type="transmembrane region" description="Helical" evidence="7">
    <location>
        <begin position="34"/>
        <end position="55"/>
    </location>
</feature>
<feature type="transmembrane region" description="Helical" evidence="7">
    <location>
        <begin position="261"/>
        <end position="287"/>
    </location>
</feature>
<evidence type="ECO:0000256" key="7">
    <source>
        <dbReference type="SAM" id="Phobius"/>
    </source>
</evidence>
<dbReference type="AlphaFoldDB" id="A0A2I1M9J0"/>
<name>A0A2I1M9J0_9FIRM</name>
<feature type="transmembrane region" description="Helical" evidence="7">
    <location>
        <begin position="136"/>
        <end position="155"/>
    </location>
</feature>
<proteinExistence type="predicted"/>
<dbReference type="EMBL" id="PKGS01000002">
    <property type="protein sequence ID" value="PKZ16749.1"/>
    <property type="molecule type" value="Genomic_DNA"/>
</dbReference>
<dbReference type="RefSeq" id="WP_101539848.1">
    <property type="nucleotide sequence ID" value="NZ_PKGS01000002.1"/>
</dbReference>
<dbReference type="InterPro" id="IPR024185">
    <property type="entry name" value="FTHF_cligase-like_sf"/>
</dbReference>
<dbReference type="GO" id="GO:0005886">
    <property type="term" value="C:plasma membrane"/>
    <property type="evidence" value="ECO:0007669"/>
    <property type="project" value="UniProtKB-SubCell"/>
</dbReference>
<feature type="compositionally biased region" description="Polar residues" evidence="6">
    <location>
        <begin position="317"/>
        <end position="326"/>
    </location>
</feature>
<evidence type="ECO:0000313" key="8">
    <source>
        <dbReference type="EMBL" id="PKZ16749.1"/>
    </source>
</evidence>
<dbReference type="InterPro" id="IPR002698">
    <property type="entry name" value="FTHF_cligase"/>
</dbReference>
<keyword evidence="8" id="KW-0436">Ligase</keyword>
<keyword evidence="9" id="KW-1185">Reference proteome</keyword>
<dbReference type="Pfam" id="PF01812">
    <property type="entry name" value="5-FTHF_cyc-lig"/>
    <property type="match status" value="1"/>
</dbReference>
<sequence length="515" mass="59155">MKTETKVKLKKTTADMLYRFKYHEITNNSAALSFYLLQASIPLLMVLVSVVSRILNNNTDVIYSLIEFLPTATQDMAKWVIDTIFVNTSSASITVITVLFALWSATKGINNLMFSINKAYGLDGESKYVKQRLSSLLYTIIFVAFIVFILVSQIYGPSILTFINDQVLTRISDRAFGGVFDKVIKTLSSPLFRIILTLGPIFIMSVVFAIFYKFAPNNKEDRVPFKDSLWGGIFATITIYIATFIYSFFLNNFSRQSVVYGALAGILALFIWLNLVSTILILGAELIDAVRENYKIKSDEKILDFEKENKSLKETVESSLTNPSKDNQNKKEEKMDKRSLRKMFRDIRYRMDYDHKNMVDYSIYTKFLNSELFYEAKSIFIYVSVADEVDTYEIIKKALEFGKEVYVPYINDPENFQMQAAKIYSLDDLGIGEFNIPTAKNIEIIENPDLTIVPGLGFDRNKNRIGYGGGYYDRYLSKNQTTSVGFFASDFEIDEIETNEYDYKLDYIITEKEIF</sequence>
<dbReference type="InterPro" id="IPR037171">
    <property type="entry name" value="NagB/RpiA_transferase-like"/>
</dbReference>
<evidence type="ECO:0000256" key="3">
    <source>
        <dbReference type="ARBA" id="ARBA00022692"/>
    </source>
</evidence>
<keyword evidence="5 7" id="KW-0472">Membrane</keyword>
<feature type="transmembrane region" description="Helical" evidence="7">
    <location>
        <begin position="84"/>
        <end position="103"/>
    </location>
</feature>
<comment type="caution">
    <text evidence="8">The sequence shown here is derived from an EMBL/GenBank/DDBJ whole genome shotgun (WGS) entry which is preliminary data.</text>
</comment>
<evidence type="ECO:0000256" key="6">
    <source>
        <dbReference type="SAM" id="MobiDB-lite"/>
    </source>
</evidence>
<reference evidence="8 9" key="1">
    <citation type="submission" date="2017-12" db="EMBL/GenBank/DDBJ databases">
        <title>Phylogenetic diversity of female urinary microbiome.</title>
        <authorList>
            <person name="Thomas-White K."/>
            <person name="Wolfe A.J."/>
        </authorList>
    </citation>
    <scope>NUCLEOTIDE SEQUENCE [LARGE SCALE GENOMIC DNA]</scope>
    <source>
        <strain evidence="8 9">UMB0119</strain>
    </source>
</reference>
<feature type="compositionally biased region" description="Basic and acidic residues" evidence="6">
    <location>
        <begin position="327"/>
        <end position="337"/>
    </location>
</feature>
<gene>
    <name evidence="8" type="ORF">CYJ34_02905</name>
</gene>
<keyword evidence="4 7" id="KW-1133">Transmembrane helix</keyword>
<feature type="transmembrane region" description="Helical" evidence="7">
    <location>
        <begin position="227"/>
        <end position="249"/>
    </location>
</feature>
<dbReference type="SUPFAM" id="SSF100950">
    <property type="entry name" value="NagB/RpiA/CoA transferase-like"/>
    <property type="match status" value="1"/>
</dbReference>
<accession>A0A2I1M9J0</accession>
<feature type="region of interest" description="Disordered" evidence="6">
    <location>
        <begin position="314"/>
        <end position="337"/>
    </location>
</feature>
<dbReference type="Proteomes" id="UP000234335">
    <property type="component" value="Unassembled WGS sequence"/>
</dbReference>
<organism evidence="8 9">
    <name type="scientific">Anaerococcus octavius</name>
    <dbReference type="NCBI Taxonomy" id="54007"/>
    <lineage>
        <taxon>Bacteria</taxon>
        <taxon>Bacillati</taxon>
        <taxon>Bacillota</taxon>
        <taxon>Tissierellia</taxon>
        <taxon>Tissierellales</taxon>
        <taxon>Peptoniphilaceae</taxon>
        <taxon>Anaerococcus</taxon>
    </lineage>
</organism>
<dbReference type="NCBIfam" id="TIGR00765">
    <property type="entry name" value="yihY_not_rbn"/>
    <property type="match status" value="1"/>
</dbReference>
<protein>
    <submittedName>
        <fullName evidence="8">5-formyltetrahydrofolate cyclo-ligase</fullName>
    </submittedName>
</protein>
<comment type="subcellular location">
    <subcellularLocation>
        <location evidence="1">Cell membrane</location>
        <topology evidence="1">Multi-pass membrane protein</topology>
    </subcellularLocation>
</comment>
<evidence type="ECO:0000256" key="4">
    <source>
        <dbReference type="ARBA" id="ARBA00022989"/>
    </source>
</evidence>
<keyword evidence="3 7" id="KW-0812">Transmembrane</keyword>
<dbReference type="InterPro" id="IPR017039">
    <property type="entry name" value="Virul_fac_BrkB"/>
</dbReference>
<dbReference type="Pfam" id="PF03631">
    <property type="entry name" value="Virul_fac_BrkB"/>
    <property type="match status" value="1"/>
</dbReference>
<feature type="transmembrane region" description="Helical" evidence="7">
    <location>
        <begin position="191"/>
        <end position="215"/>
    </location>
</feature>
<keyword evidence="2" id="KW-1003">Cell membrane</keyword>
<evidence type="ECO:0000256" key="5">
    <source>
        <dbReference type="ARBA" id="ARBA00023136"/>
    </source>
</evidence>
<dbReference type="PANTHER" id="PTHR30213:SF0">
    <property type="entry name" value="UPF0761 MEMBRANE PROTEIN YIHY"/>
    <property type="match status" value="1"/>
</dbReference>
<dbReference type="NCBIfam" id="TIGR02727">
    <property type="entry name" value="MTHFS_bact"/>
    <property type="match status" value="1"/>
</dbReference>